<dbReference type="EMBL" id="JAULSN010000005">
    <property type="protein sequence ID" value="KAK3370813.1"/>
    <property type="molecule type" value="Genomic_DNA"/>
</dbReference>
<evidence type="ECO:0000256" key="1">
    <source>
        <dbReference type="SAM" id="MobiDB-lite"/>
    </source>
</evidence>
<feature type="compositionally biased region" description="Polar residues" evidence="1">
    <location>
        <begin position="362"/>
        <end position="373"/>
    </location>
</feature>
<feature type="compositionally biased region" description="Basic and acidic residues" evidence="1">
    <location>
        <begin position="374"/>
        <end position="383"/>
    </location>
</feature>
<reference evidence="2" key="2">
    <citation type="submission" date="2023-06" db="EMBL/GenBank/DDBJ databases">
        <authorList>
            <consortium name="Lawrence Berkeley National Laboratory"/>
            <person name="Haridas S."/>
            <person name="Hensen N."/>
            <person name="Bonometti L."/>
            <person name="Westerberg I."/>
            <person name="Brannstrom I.O."/>
            <person name="Guillou S."/>
            <person name="Cros-Aarteil S."/>
            <person name="Calhoun S."/>
            <person name="Kuo A."/>
            <person name="Mondo S."/>
            <person name="Pangilinan J."/>
            <person name="Riley R."/>
            <person name="Labutti K."/>
            <person name="Andreopoulos B."/>
            <person name="Lipzen A."/>
            <person name="Chen C."/>
            <person name="Yanf M."/>
            <person name="Daum C."/>
            <person name="Ng V."/>
            <person name="Clum A."/>
            <person name="Steindorff A."/>
            <person name="Ohm R."/>
            <person name="Martin F."/>
            <person name="Silar P."/>
            <person name="Natvig D."/>
            <person name="Lalanne C."/>
            <person name="Gautier V."/>
            <person name="Ament-Velasquez S.L."/>
            <person name="Kruys A."/>
            <person name="Hutchinson M.I."/>
            <person name="Powell A.J."/>
            <person name="Barry K."/>
            <person name="Miller A.N."/>
            <person name="Grigoriev I.V."/>
            <person name="Debuchy R."/>
            <person name="Gladieux P."/>
            <person name="Thoren M.H."/>
            <person name="Johannesson H."/>
        </authorList>
    </citation>
    <scope>NUCLEOTIDE SEQUENCE</scope>
    <source>
        <strain evidence="2">CBS 958.72</strain>
    </source>
</reference>
<feature type="region of interest" description="Disordered" evidence="1">
    <location>
        <begin position="355"/>
        <end position="383"/>
    </location>
</feature>
<protein>
    <submittedName>
        <fullName evidence="2">Uncharacterized protein</fullName>
    </submittedName>
</protein>
<dbReference type="Proteomes" id="UP001287356">
    <property type="component" value="Unassembled WGS sequence"/>
</dbReference>
<dbReference type="AlphaFoldDB" id="A0AAE0N5D4"/>
<sequence>MCRQLGTLPVSASVLRTSLPLRPVPLALCLRRSVAYDSFDIPRPPPEARMVSTSSKPAGRAKYQSRWAQVKDPLLDVLQRMYWDGVAREMASALVAFAKICQLHPESLLEEIVSTRELVSARLPKLQSLWDPPIGREIQESGNIRYGLSTIRRSRAGVENLGVFERDAPNLTRRRIPRPVLSCMAPPTQFDALPLLIENDASAGALISLRSPPVLGVDTAPEMDRYLARDDDLEKVKHGVVVTSVEYKLAEDRTLFTRRRRLVRCEKQIAGQLFTGHDGTCVKEEDDIVRCFLARADDWRAVTKSRCLTEEQRLEKLHAFAAEIRDMIRAGFEHRFDNYLGTFARRLSNKAIKLKAQHHSPETTTGKSASASTEARRNENRKE</sequence>
<reference evidence="2" key="1">
    <citation type="journal article" date="2023" name="Mol. Phylogenet. Evol.">
        <title>Genome-scale phylogeny and comparative genomics of the fungal order Sordariales.</title>
        <authorList>
            <person name="Hensen N."/>
            <person name="Bonometti L."/>
            <person name="Westerberg I."/>
            <person name="Brannstrom I.O."/>
            <person name="Guillou S."/>
            <person name="Cros-Aarteil S."/>
            <person name="Calhoun S."/>
            <person name="Haridas S."/>
            <person name="Kuo A."/>
            <person name="Mondo S."/>
            <person name="Pangilinan J."/>
            <person name="Riley R."/>
            <person name="LaButti K."/>
            <person name="Andreopoulos B."/>
            <person name="Lipzen A."/>
            <person name="Chen C."/>
            <person name="Yan M."/>
            <person name="Daum C."/>
            <person name="Ng V."/>
            <person name="Clum A."/>
            <person name="Steindorff A."/>
            <person name="Ohm R.A."/>
            <person name="Martin F."/>
            <person name="Silar P."/>
            <person name="Natvig D.O."/>
            <person name="Lalanne C."/>
            <person name="Gautier V."/>
            <person name="Ament-Velasquez S.L."/>
            <person name="Kruys A."/>
            <person name="Hutchinson M.I."/>
            <person name="Powell A.J."/>
            <person name="Barry K."/>
            <person name="Miller A.N."/>
            <person name="Grigoriev I.V."/>
            <person name="Debuchy R."/>
            <person name="Gladieux P."/>
            <person name="Hiltunen Thoren M."/>
            <person name="Johannesson H."/>
        </authorList>
    </citation>
    <scope>NUCLEOTIDE SEQUENCE</scope>
    <source>
        <strain evidence="2">CBS 958.72</strain>
    </source>
</reference>
<keyword evidence="3" id="KW-1185">Reference proteome</keyword>
<evidence type="ECO:0000313" key="2">
    <source>
        <dbReference type="EMBL" id="KAK3370813.1"/>
    </source>
</evidence>
<gene>
    <name evidence="2" type="ORF">B0T24DRAFT_594702</name>
</gene>
<name>A0AAE0N5D4_9PEZI</name>
<organism evidence="2 3">
    <name type="scientific">Lasiosphaeria ovina</name>
    <dbReference type="NCBI Taxonomy" id="92902"/>
    <lineage>
        <taxon>Eukaryota</taxon>
        <taxon>Fungi</taxon>
        <taxon>Dikarya</taxon>
        <taxon>Ascomycota</taxon>
        <taxon>Pezizomycotina</taxon>
        <taxon>Sordariomycetes</taxon>
        <taxon>Sordariomycetidae</taxon>
        <taxon>Sordariales</taxon>
        <taxon>Lasiosphaeriaceae</taxon>
        <taxon>Lasiosphaeria</taxon>
    </lineage>
</organism>
<evidence type="ECO:0000313" key="3">
    <source>
        <dbReference type="Proteomes" id="UP001287356"/>
    </source>
</evidence>
<proteinExistence type="predicted"/>
<comment type="caution">
    <text evidence="2">The sequence shown here is derived from an EMBL/GenBank/DDBJ whole genome shotgun (WGS) entry which is preliminary data.</text>
</comment>
<accession>A0AAE0N5D4</accession>